<dbReference type="KEGG" id="mox:DAMO_1407"/>
<dbReference type="HOGENOM" id="CLU_965372_0_0_0"/>
<dbReference type="STRING" id="671143.DAMO_1407"/>
<name>D5MFD6_METO1</name>
<dbReference type="EMBL" id="FP565575">
    <property type="protein sequence ID" value="CBE68467.1"/>
    <property type="molecule type" value="Genomic_DNA"/>
</dbReference>
<evidence type="ECO:0000313" key="1">
    <source>
        <dbReference type="EMBL" id="CBE68467.1"/>
    </source>
</evidence>
<evidence type="ECO:0000313" key="2">
    <source>
        <dbReference type="Proteomes" id="UP000006898"/>
    </source>
</evidence>
<gene>
    <name evidence="1" type="ORF">DAMO_1407</name>
</gene>
<reference evidence="1 2" key="1">
    <citation type="journal article" date="2010" name="Nature">
        <title>Nitrite-driven anaerobic methane oxidation by oxygenic bacteria.</title>
        <authorList>
            <person name="Ettwig K.F."/>
            <person name="Butler M.K."/>
            <person name="Le Paslier D."/>
            <person name="Pelletier E."/>
            <person name="Mangenot S."/>
            <person name="Kuypers M.M.M."/>
            <person name="Schreiber F."/>
            <person name="Dutilh B.E."/>
            <person name="Zedelius J."/>
            <person name="de Beer D."/>
            <person name="Gloerich J."/>
            <person name="Wessels H.J.C.T."/>
            <person name="van Allen T."/>
            <person name="Luesken F."/>
            <person name="Wu M."/>
            <person name="van de Pas-Schoonen K.T."/>
            <person name="Op den Camp H.J.M."/>
            <person name="Janssen-Megens E.M."/>
            <person name="Francoijs K-J."/>
            <person name="Stunnenberg H."/>
            <person name="Weissenbach J."/>
            <person name="Jetten M.S.M."/>
            <person name="Strous M."/>
        </authorList>
    </citation>
    <scope>NUCLEOTIDE SEQUENCE [LARGE SCALE GENOMIC DNA]</scope>
</reference>
<dbReference type="AlphaFoldDB" id="D5MFD6"/>
<protein>
    <submittedName>
        <fullName evidence="1">Uncharacterized protein</fullName>
    </submittedName>
</protein>
<proteinExistence type="predicted"/>
<sequence>MKTFQIGTLAVLLIIGLCSAANAEYLIYLKGGHFIVADDCTLSNSQGGGNSPETGEQPIGVDERNSDIAKDCTRGTPKGRIFWSTINGNVGEVSLNDVYAIFGVKSLPALHPSSTTMPLEDYLITNRDDSFVNAKVVEERGVDVYGLKRDDLAKLDRRGIIEIAPERLAKGRSGEGLCPGEPLEFSVAEVQMIDGHLIGVVTNLSKTPWKPWIDVEVTAKGRRRGKFQIEDPVVHAPLPNVLAHGESTAIDQSVPVRLLKELERIKDADSGVRLCYRKIKTSAESSAQ</sequence>
<organism evidence="1 2">
    <name type="scientific">Methylomirabilis oxygeniifera</name>
    <dbReference type="NCBI Taxonomy" id="671143"/>
    <lineage>
        <taxon>Bacteria</taxon>
        <taxon>Candidatus Methylomirabilota</taxon>
        <taxon>Candidatus Methylomirabilia</taxon>
        <taxon>Candidatus Methylomirabilales</taxon>
        <taxon>Candidatus Methylomirabilaceae</taxon>
        <taxon>Candidatus Methylomirabilis</taxon>
    </lineage>
</organism>
<accession>D5MFD6</accession>
<dbReference type="Proteomes" id="UP000006898">
    <property type="component" value="Chromosome"/>
</dbReference>